<dbReference type="Gene3D" id="3.30.70.2970">
    <property type="entry name" value="Protein of unknown function (DUF541), domain 2"/>
    <property type="match status" value="1"/>
</dbReference>
<dbReference type="PANTHER" id="PTHR34387">
    <property type="entry name" value="SLR1258 PROTEIN"/>
    <property type="match status" value="1"/>
</dbReference>
<feature type="region of interest" description="Disordered" evidence="1">
    <location>
        <begin position="1"/>
        <end position="23"/>
    </location>
</feature>
<proteinExistence type="predicted"/>
<dbReference type="Proteomes" id="UP001214441">
    <property type="component" value="Unassembled WGS sequence"/>
</dbReference>
<dbReference type="PANTHER" id="PTHR34387:SF2">
    <property type="entry name" value="SLR1258 PROTEIN"/>
    <property type="match status" value="1"/>
</dbReference>
<sequence length="241" mass="26079">MTPTEPQSPTATPPPLPYGTPEAPRVAVRGEALLEFAPEIARLGVSVSARGTDRRAALEDLTRRNARALELVKGYDEAVEKLETGSFSVYPELTDKGRRERVHAYHGRVRLEVVVADFTVLGEMTTALADLELTRVEGPWWSLRPDSPAYREVRQEAVRDAVKRAREYAEALGTGLVALAELADPGAENAGPPDHGGLVRAAGFARGAAESAAPELDLEPQRQSVHAQVNARFVMSPPDLT</sequence>
<dbReference type="InterPro" id="IPR052022">
    <property type="entry name" value="26kDa_periplasmic_antigen"/>
</dbReference>
<dbReference type="InterPro" id="IPR007497">
    <property type="entry name" value="SIMPL/DUF541"/>
</dbReference>
<comment type="caution">
    <text evidence="2">The sequence shown here is derived from an EMBL/GenBank/DDBJ whole genome shotgun (WGS) entry which is preliminary data.</text>
</comment>
<protein>
    <submittedName>
        <fullName evidence="2">SIMPL domain-containing protein</fullName>
    </submittedName>
</protein>
<evidence type="ECO:0000256" key="1">
    <source>
        <dbReference type="SAM" id="MobiDB-lite"/>
    </source>
</evidence>
<organism evidence="2 3">
    <name type="scientific">Streptomyces iconiensis</name>
    <dbReference type="NCBI Taxonomy" id="1384038"/>
    <lineage>
        <taxon>Bacteria</taxon>
        <taxon>Bacillati</taxon>
        <taxon>Actinomycetota</taxon>
        <taxon>Actinomycetes</taxon>
        <taxon>Kitasatosporales</taxon>
        <taxon>Streptomycetaceae</taxon>
        <taxon>Streptomyces</taxon>
    </lineage>
</organism>
<dbReference type="Pfam" id="PF04402">
    <property type="entry name" value="SIMPL"/>
    <property type="match status" value="1"/>
</dbReference>
<dbReference type="RefSeq" id="WP_274044757.1">
    <property type="nucleotide sequence ID" value="NZ_JANCPR020000012.1"/>
</dbReference>
<reference evidence="2 3" key="1">
    <citation type="submission" date="2023-05" db="EMBL/GenBank/DDBJ databases">
        <title>Streptantibioticus silvisoli sp. nov., acidotolerant actinomycetes 1 from pine litter.</title>
        <authorList>
            <person name="Swiecimska M."/>
            <person name="Golinska P."/>
            <person name="Sangal V."/>
            <person name="Wachnowicz B."/>
            <person name="Goodfellow M."/>
        </authorList>
    </citation>
    <scope>NUCLEOTIDE SEQUENCE [LARGE SCALE GENOMIC DNA]</scope>
    <source>
        <strain evidence="2 3">DSM 42109</strain>
    </source>
</reference>
<dbReference type="EMBL" id="JANCPR020000012">
    <property type="protein sequence ID" value="MDJ1133204.1"/>
    <property type="molecule type" value="Genomic_DNA"/>
</dbReference>
<evidence type="ECO:0000313" key="2">
    <source>
        <dbReference type="EMBL" id="MDJ1133204.1"/>
    </source>
</evidence>
<keyword evidence="3" id="KW-1185">Reference proteome</keyword>
<evidence type="ECO:0000313" key="3">
    <source>
        <dbReference type="Proteomes" id="UP001214441"/>
    </source>
</evidence>
<name>A0ABT6ZVV2_9ACTN</name>
<feature type="compositionally biased region" description="Low complexity" evidence="1">
    <location>
        <begin position="1"/>
        <end position="10"/>
    </location>
</feature>
<gene>
    <name evidence="2" type="ORF">NMN56_014765</name>
</gene>
<dbReference type="Gene3D" id="3.30.110.170">
    <property type="entry name" value="Protein of unknown function (DUF541), domain 1"/>
    <property type="match status" value="1"/>
</dbReference>
<accession>A0ABT6ZVV2</accession>